<dbReference type="SUPFAM" id="SSF51556">
    <property type="entry name" value="Metallo-dependent hydrolases"/>
    <property type="match status" value="1"/>
</dbReference>
<organism evidence="5 6">
    <name type="scientific">Vermiconidia calcicola</name>
    <dbReference type="NCBI Taxonomy" id="1690605"/>
    <lineage>
        <taxon>Eukaryota</taxon>
        <taxon>Fungi</taxon>
        <taxon>Dikarya</taxon>
        <taxon>Ascomycota</taxon>
        <taxon>Pezizomycotina</taxon>
        <taxon>Dothideomycetes</taxon>
        <taxon>Dothideomycetidae</taxon>
        <taxon>Mycosphaerellales</taxon>
        <taxon>Extremaceae</taxon>
        <taxon>Vermiconidia</taxon>
    </lineage>
</organism>
<dbReference type="EMBL" id="JAXLQG010000016">
    <property type="protein sequence ID" value="KAK5531970.1"/>
    <property type="molecule type" value="Genomic_DNA"/>
</dbReference>
<dbReference type="GO" id="GO:0005829">
    <property type="term" value="C:cytosol"/>
    <property type="evidence" value="ECO:0007669"/>
    <property type="project" value="TreeGrafter"/>
</dbReference>
<evidence type="ECO:0000256" key="3">
    <source>
        <dbReference type="RuleBase" id="RU366045"/>
    </source>
</evidence>
<keyword evidence="1 3" id="KW-0210">Decarboxylase</keyword>
<dbReference type="InterPro" id="IPR006680">
    <property type="entry name" value="Amidohydro-rel"/>
</dbReference>
<keyword evidence="6" id="KW-1185">Reference proteome</keyword>
<proteinExistence type="inferred from homology"/>
<accession>A0AAV9PZ65</accession>
<dbReference type="AlphaFoldDB" id="A0AAV9PZ65"/>
<dbReference type="Gene3D" id="3.20.20.140">
    <property type="entry name" value="Metal-dependent hydrolases"/>
    <property type="match status" value="1"/>
</dbReference>
<evidence type="ECO:0000313" key="6">
    <source>
        <dbReference type="Proteomes" id="UP001345827"/>
    </source>
</evidence>
<evidence type="ECO:0000313" key="5">
    <source>
        <dbReference type="EMBL" id="KAK5531970.1"/>
    </source>
</evidence>
<gene>
    <name evidence="5" type="ORF">LTR25_008300</name>
</gene>
<dbReference type="GO" id="GO:0019748">
    <property type="term" value="P:secondary metabolic process"/>
    <property type="evidence" value="ECO:0007669"/>
    <property type="project" value="TreeGrafter"/>
</dbReference>
<comment type="similarity">
    <text evidence="3">Belongs to the metallo-dependent hydrolases superfamily.</text>
</comment>
<dbReference type="InterPro" id="IPR032465">
    <property type="entry name" value="ACMSD"/>
</dbReference>
<dbReference type="Proteomes" id="UP001345827">
    <property type="component" value="Unassembled WGS sequence"/>
</dbReference>
<dbReference type="Pfam" id="PF04909">
    <property type="entry name" value="Amidohydro_2"/>
    <property type="match status" value="1"/>
</dbReference>
<dbReference type="PANTHER" id="PTHR21240">
    <property type="entry name" value="2-AMINO-3-CARBOXYLMUCONATE-6-SEMIALDEHYDE DECARBOXYLASE"/>
    <property type="match status" value="1"/>
</dbReference>
<dbReference type="PANTHER" id="PTHR21240:SF30">
    <property type="entry name" value="AMIDOHYDROLASE-RELATED DOMAIN-CONTAINING PROTEIN-RELATED"/>
    <property type="match status" value="1"/>
</dbReference>
<keyword evidence="2 3" id="KW-0456">Lyase</keyword>
<dbReference type="InterPro" id="IPR032466">
    <property type="entry name" value="Metal_Hydrolase"/>
</dbReference>
<evidence type="ECO:0000256" key="1">
    <source>
        <dbReference type="ARBA" id="ARBA00022793"/>
    </source>
</evidence>
<evidence type="ECO:0000259" key="4">
    <source>
        <dbReference type="Pfam" id="PF04909"/>
    </source>
</evidence>
<sequence length="340" mass="37667">MLPPLITLEEHFFSAAASSSPTMQSQYSEQFKHIPGLSQKLSDLSTLRLSSMDAGQVSFQIISHAPGSLTPEECRKANDQLHSAIQLQTQTKQPQGQPQPKRFAGFAVLPVSDPSSCASELTRCIKDLGFVGALIDNHSDQGTYFDGDDYFPLWSAAASLDVPIYLHPTWPTPTQFSALYMGNFPMSASKSLSASGFGWHSDVATHVLRLVASGLFDKLPSLKIIIGHMGEMLPFMLARIVQLSPRWGQHRRPFKDVWDTNIWITTSGNWSVDPMATILRNTQVGHILCSVDYPFARNEDGLEFMRDLQKSGLVTEQELEMIAYKNAEALLGVKATTKMF</sequence>
<protein>
    <recommendedName>
        <fullName evidence="4">Amidohydrolase-related domain-containing protein</fullName>
    </recommendedName>
</protein>
<name>A0AAV9PZ65_9PEZI</name>
<dbReference type="GO" id="GO:0016787">
    <property type="term" value="F:hydrolase activity"/>
    <property type="evidence" value="ECO:0007669"/>
    <property type="project" value="InterPro"/>
</dbReference>
<dbReference type="GO" id="GO:0016831">
    <property type="term" value="F:carboxy-lyase activity"/>
    <property type="evidence" value="ECO:0007669"/>
    <property type="project" value="UniProtKB-KW"/>
</dbReference>
<comment type="caution">
    <text evidence="5">The sequence shown here is derived from an EMBL/GenBank/DDBJ whole genome shotgun (WGS) entry which is preliminary data.</text>
</comment>
<evidence type="ECO:0000256" key="2">
    <source>
        <dbReference type="ARBA" id="ARBA00023239"/>
    </source>
</evidence>
<reference evidence="5 6" key="1">
    <citation type="submission" date="2023-06" db="EMBL/GenBank/DDBJ databases">
        <title>Black Yeasts Isolated from many extreme environments.</title>
        <authorList>
            <person name="Coleine C."/>
            <person name="Stajich J.E."/>
            <person name="Selbmann L."/>
        </authorList>
    </citation>
    <scope>NUCLEOTIDE SEQUENCE [LARGE SCALE GENOMIC DNA]</scope>
    <source>
        <strain evidence="5 6">CCFEE 5887</strain>
    </source>
</reference>
<feature type="domain" description="Amidohydrolase-related" evidence="4">
    <location>
        <begin position="97"/>
        <end position="332"/>
    </location>
</feature>